<comment type="similarity">
    <text evidence="1 3">Belongs to the short-chain dehydrogenases/reductases (SDR) family.</text>
</comment>
<dbReference type="Proteomes" id="UP000051442">
    <property type="component" value="Unassembled WGS sequence"/>
</dbReference>
<dbReference type="PATRIC" id="fig|1423804.4.peg.2178"/>
<dbReference type="AlphaFoldDB" id="A0A0R2EQD3"/>
<evidence type="ECO:0000256" key="1">
    <source>
        <dbReference type="ARBA" id="ARBA00006484"/>
    </source>
</evidence>
<dbReference type="InterPro" id="IPR036291">
    <property type="entry name" value="NAD(P)-bd_dom_sf"/>
</dbReference>
<protein>
    <submittedName>
        <fullName evidence="5">Short-chain dehydrogenase</fullName>
    </submittedName>
</protein>
<reference evidence="5 6" key="1">
    <citation type="journal article" date="2015" name="Genome Announc.">
        <title>Expanding the biotechnology potential of lactobacilli through comparative genomics of 213 strains and associated genera.</title>
        <authorList>
            <person name="Sun Z."/>
            <person name="Harris H.M."/>
            <person name="McCann A."/>
            <person name="Guo C."/>
            <person name="Argimon S."/>
            <person name="Zhang W."/>
            <person name="Yang X."/>
            <person name="Jeffery I.B."/>
            <person name="Cooney J.C."/>
            <person name="Kagawa T.F."/>
            <person name="Liu W."/>
            <person name="Song Y."/>
            <person name="Salvetti E."/>
            <person name="Wrobel A."/>
            <person name="Rasinkangas P."/>
            <person name="Parkhill J."/>
            <person name="Rea M.C."/>
            <person name="O'Sullivan O."/>
            <person name="Ritari J."/>
            <person name="Douillard F.P."/>
            <person name="Paul Ross R."/>
            <person name="Yang R."/>
            <person name="Briner A.E."/>
            <person name="Felis G.E."/>
            <person name="de Vos W.M."/>
            <person name="Barrangou R."/>
            <person name="Klaenhammer T.R."/>
            <person name="Caufield P.W."/>
            <person name="Cui Y."/>
            <person name="Zhang H."/>
            <person name="O'Toole P.W."/>
        </authorList>
    </citation>
    <scope>NUCLEOTIDE SEQUENCE [LARGE SCALE GENOMIC DNA]</scope>
    <source>
        <strain evidence="5 6">DSM 23365</strain>
    </source>
</reference>
<evidence type="ECO:0000256" key="3">
    <source>
        <dbReference type="RuleBase" id="RU000363"/>
    </source>
</evidence>
<dbReference type="Pfam" id="PF00106">
    <property type="entry name" value="adh_short"/>
    <property type="match status" value="1"/>
</dbReference>
<dbReference type="OrthoDB" id="9775296at2"/>
<dbReference type="SUPFAM" id="SSF51735">
    <property type="entry name" value="NAD(P)-binding Rossmann-fold domains"/>
    <property type="match status" value="1"/>
</dbReference>
<dbReference type="PANTHER" id="PTHR43115">
    <property type="entry name" value="DEHYDROGENASE/REDUCTASE SDR FAMILY MEMBER 11"/>
    <property type="match status" value="1"/>
</dbReference>
<feature type="domain" description="Ketoreductase" evidence="4">
    <location>
        <begin position="6"/>
        <end position="192"/>
    </location>
</feature>
<keyword evidence="6" id="KW-1185">Reference proteome</keyword>
<evidence type="ECO:0000313" key="5">
    <source>
        <dbReference type="EMBL" id="KRN18472.1"/>
    </source>
</evidence>
<gene>
    <name evidence="5" type="ORF">FD14_GL002010</name>
</gene>
<dbReference type="InterPro" id="IPR020904">
    <property type="entry name" value="Sc_DH/Rdtase_CS"/>
</dbReference>
<evidence type="ECO:0000259" key="4">
    <source>
        <dbReference type="SMART" id="SM00822"/>
    </source>
</evidence>
<dbReference type="PANTHER" id="PTHR43115:SF4">
    <property type="entry name" value="DEHYDROGENASE_REDUCTASE SDR FAMILY MEMBER 11"/>
    <property type="match status" value="1"/>
</dbReference>
<dbReference type="PRINTS" id="PR00080">
    <property type="entry name" value="SDRFAMILY"/>
</dbReference>
<comment type="caution">
    <text evidence="5">The sequence shown here is derived from an EMBL/GenBank/DDBJ whole genome shotgun (WGS) entry which is preliminary data.</text>
</comment>
<dbReference type="InterPro" id="IPR002347">
    <property type="entry name" value="SDR_fam"/>
</dbReference>
<dbReference type="STRING" id="1423804.FD14_GL002010"/>
<proteinExistence type="inferred from homology"/>
<dbReference type="InterPro" id="IPR057326">
    <property type="entry name" value="KR_dom"/>
</dbReference>
<dbReference type="EMBL" id="AYZM01000149">
    <property type="protein sequence ID" value="KRN18472.1"/>
    <property type="molecule type" value="Genomic_DNA"/>
</dbReference>
<dbReference type="SMART" id="SM00822">
    <property type="entry name" value="PKS_KR"/>
    <property type="match status" value="1"/>
</dbReference>
<dbReference type="FunFam" id="3.40.50.720:FF:000047">
    <property type="entry name" value="NADP-dependent L-serine/L-allo-threonine dehydrogenase"/>
    <property type="match status" value="1"/>
</dbReference>
<dbReference type="GO" id="GO:0016616">
    <property type="term" value="F:oxidoreductase activity, acting on the CH-OH group of donors, NAD or NADP as acceptor"/>
    <property type="evidence" value="ECO:0007669"/>
    <property type="project" value="UniProtKB-ARBA"/>
</dbReference>
<keyword evidence="2" id="KW-0560">Oxidoreductase</keyword>
<dbReference type="PROSITE" id="PS00061">
    <property type="entry name" value="ADH_SHORT"/>
    <property type="match status" value="1"/>
</dbReference>
<name>A0A0R2EQD3_9LACO</name>
<dbReference type="RefSeq" id="WP_054735744.1">
    <property type="nucleotide sequence ID" value="NZ_AYZM01000149.1"/>
</dbReference>
<dbReference type="PRINTS" id="PR00081">
    <property type="entry name" value="GDHRDH"/>
</dbReference>
<evidence type="ECO:0000256" key="2">
    <source>
        <dbReference type="ARBA" id="ARBA00023002"/>
    </source>
</evidence>
<organism evidence="5 6">
    <name type="scientific">Secundilactobacillus similis DSM 23365 = JCM 2765</name>
    <dbReference type="NCBI Taxonomy" id="1423804"/>
    <lineage>
        <taxon>Bacteria</taxon>
        <taxon>Bacillati</taxon>
        <taxon>Bacillota</taxon>
        <taxon>Bacilli</taxon>
        <taxon>Lactobacillales</taxon>
        <taxon>Lactobacillaceae</taxon>
        <taxon>Secundilactobacillus</taxon>
    </lineage>
</organism>
<evidence type="ECO:0000313" key="6">
    <source>
        <dbReference type="Proteomes" id="UP000051442"/>
    </source>
</evidence>
<dbReference type="Gene3D" id="3.40.50.720">
    <property type="entry name" value="NAD(P)-binding Rossmann-like Domain"/>
    <property type="match status" value="1"/>
</dbReference>
<accession>A0A0R2EQD3</accession>
<sequence length="247" mass="26556">MTKQSKVIVITGASSGIGAASAELLAKEGNRIVLAGRRSERLQEITSSLLSKGYDAIFATTDVTSKKSVESLANAAIEEYGKIDVWINNAGLMPHSEFIKDRVEDWNRMIDVNLRGVLYGIHAALPSMRNQKSGQFINVASVAAHSVHAGGGVYSATKAGVWMISEALRQEEAAAQSNVRVTVVSPGAIATELVDNVTDRTTQQNLEKYYQQTAITPDRVAMAITEAINLPEDTAVNEIVIRPTSQG</sequence>